<evidence type="ECO:0000256" key="5">
    <source>
        <dbReference type="ARBA" id="ARBA00023180"/>
    </source>
</evidence>
<dbReference type="Pfam" id="PF22666">
    <property type="entry name" value="Glyco_hydro_2_N2"/>
    <property type="match status" value="1"/>
</dbReference>
<protein>
    <recommendedName>
        <fullName evidence="3">beta-mannosidase</fullName>
        <ecNumber evidence="3">3.2.1.25</ecNumber>
    </recommendedName>
</protein>
<dbReference type="Pfam" id="PF17753">
    <property type="entry name" value="Ig_mannosidase"/>
    <property type="match status" value="1"/>
</dbReference>
<evidence type="ECO:0000256" key="1">
    <source>
        <dbReference type="ARBA" id="ARBA00000829"/>
    </source>
</evidence>
<dbReference type="SUPFAM" id="SSF51445">
    <property type="entry name" value="(Trans)glycosidases"/>
    <property type="match status" value="1"/>
</dbReference>
<organism evidence="11 12">
    <name type="scientific">Chrysochromulina tobinii</name>
    <dbReference type="NCBI Taxonomy" id="1460289"/>
    <lineage>
        <taxon>Eukaryota</taxon>
        <taxon>Haptista</taxon>
        <taxon>Haptophyta</taxon>
        <taxon>Prymnesiophyceae</taxon>
        <taxon>Prymnesiales</taxon>
        <taxon>Chrysochromulinaceae</taxon>
        <taxon>Chrysochromulina</taxon>
    </lineage>
</organism>
<comment type="caution">
    <text evidence="11">The sequence shown here is derived from an EMBL/GenBank/DDBJ whole genome shotgun (WGS) entry which is preliminary data.</text>
</comment>
<dbReference type="PANTHER" id="PTHR43730:SF1">
    <property type="entry name" value="BETA-MANNOSIDASE"/>
    <property type="match status" value="1"/>
</dbReference>
<evidence type="ECO:0000256" key="2">
    <source>
        <dbReference type="ARBA" id="ARBA00004740"/>
    </source>
</evidence>
<dbReference type="InterPro" id="IPR050887">
    <property type="entry name" value="Beta-mannosidase_GH2"/>
</dbReference>
<keyword evidence="4" id="KW-0378">Hydrolase</keyword>
<proteinExistence type="predicted"/>
<feature type="domain" description="Mannosidase Ig/CBM-like" evidence="9">
    <location>
        <begin position="879"/>
        <end position="977"/>
    </location>
</feature>
<evidence type="ECO:0000256" key="6">
    <source>
        <dbReference type="ARBA" id="ARBA00023295"/>
    </source>
</evidence>
<dbReference type="FunFam" id="3.20.20.80:FF:000050">
    <property type="entry name" value="Beta-mannosidase B"/>
    <property type="match status" value="1"/>
</dbReference>
<keyword evidence="6" id="KW-0326">Glycosidase</keyword>
<feature type="region of interest" description="Disordered" evidence="7">
    <location>
        <begin position="436"/>
        <end position="457"/>
    </location>
</feature>
<dbReference type="PANTHER" id="PTHR43730">
    <property type="entry name" value="BETA-MANNOSIDASE"/>
    <property type="match status" value="1"/>
</dbReference>
<reference evidence="12" key="1">
    <citation type="journal article" date="2015" name="PLoS Genet.">
        <title>Genome Sequence and Transcriptome Analyses of Chrysochromulina tobin: Metabolic Tools for Enhanced Algal Fitness in the Prominent Order Prymnesiales (Haptophyceae).</title>
        <authorList>
            <person name="Hovde B.T."/>
            <person name="Deodato C.R."/>
            <person name="Hunsperger H.M."/>
            <person name="Ryken S.A."/>
            <person name="Yost W."/>
            <person name="Jha R.K."/>
            <person name="Patterson J."/>
            <person name="Monnat R.J. Jr."/>
            <person name="Barlow S.B."/>
            <person name="Starkenburg S.R."/>
            <person name="Cattolico R.A."/>
        </authorList>
    </citation>
    <scope>NUCLEOTIDE SEQUENCE</scope>
    <source>
        <strain evidence="12">CCMP291</strain>
    </source>
</reference>
<sequence>MGIAPSEAVVRGSGAERVRASGCRPREGLIAGPVPRSIATTRIMTTNVKSLLLLIAAAYGCAASDPIISWRCRNSNRTIDVPAPLPAVAHTALMAAGVLKGDPLYRYNERDWSWVALENWTFEGTFTLGADDPLLKADSLLTMVGVDTVATVSINGIFAGNTDSAFITWELFVAKAVLNQGVNTISVAFTNARAAGMARASAYPYPVPASIYYHTWSEPGDTWVYNATCETGPCVGGLPFRNFVRKSPTDFGWDWGPSFMPTGITGSVTLRPSKSASEGGPQLRRLSIAQEHQRNGSVVLAVNAHLAPGWSATRLHASRVALRLELCRPDCASAHAAHATHAAHAAARAAVRYQTSLTFASVHARRSVVAESGAVELAEGAEEEEEAAPYLARLLVDAPTLWWPRGYGEQPLYELRASLVPCAAATPVPTMTPVPTAAAAAGDGRGSDAEEASACVPTTAPMSSLRQRVGLRTVELVEEPALPPAEGLPSGTSFYFRVNGVPIFAKGSNLIPLDVFAPRETRERARWLLSLAAAANMNMVRVWGGGRYLPDWFYDVADELGIMIWQEMIFACALYPRDGHFLDLVRKEVTQQVARLAAHPSIVIWGGSNENEYAMQWFNLSRVNRDLYVADYVKLYLDTIRPSVLSSDPEGRPFVDSSPSNGLISSDLDGRSPLVKRWGDAMGDAPDYPQAPSWGDRHYYNYNADCEDPSTYPLARFISEHGFQSFPSFESYAPVTAPEDHSRDSWLLFYRQRHQLGNEQVEKLMSSHFKVEKMMSSHFKVPPANVSTMQPKVFSDYLWLTQLQQGRCYETAFAQWRRQRSMPTNTMGVLYWQLNDIWPGPSWSTIEFDGTPKLSHHGVARAFAPVLVSATEAAGTGMLTVHLTSDLTRDLSDNLDLEIYRWADSPAVVLWRVTHLAVAPALGTQEGYTVNIDDLLAAASGGAGPKLTRNETFVRLSFGGNGTGPIEAFHFWTPMKYATLPKASVVVLSVDVPPPSVGGLNASVRLRAERTAAFVSLASLHVAGAFSDGAFMMLAGSEKTITFTAQKQGSWDDFGVGLRVRSLCDTFD</sequence>
<dbReference type="InterPro" id="IPR008979">
    <property type="entry name" value="Galactose-bd-like_sf"/>
</dbReference>
<evidence type="ECO:0000256" key="7">
    <source>
        <dbReference type="SAM" id="MobiDB-lite"/>
    </source>
</evidence>
<dbReference type="GO" id="GO:0006516">
    <property type="term" value="P:glycoprotein catabolic process"/>
    <property type="evidence" value="ECO:0007669"/>
    <property type="project" value="TreeGrafter"/>
</dbReference>
<feature type="domain" description="Beta-mannosidase-like galactose-binding" evidence="10">
    <location>
        <begin position="70"/>
        <end position="265"/>
    </location>
</feature>
<evidence type="ECO:0000313" key="12">
    <source>
        <dbReference type="Proteomes" id="UP000037460"/>
    </source>
</evidence>
<dbReference type="InterPro" id="IPR041447">
    <property type="entry name" value="Mannosidase_ig"/>
</dbReference>
<dbReference type="InterPro" id="IPR013783">
    <property type="entry name" value="Ig-like_fold"/>
</dbReference>
<comment type="pathway">
    <text evidence="2">Glycan metabolism; N-glycan degradation.</text>
</comment>
<keyword evidence="5" id="KW-0325">Glycoprotein</keyword>
<evidence type="ECO:0000259" key="9">
    <source>
        <dbReference type="Pfam" id="PF17786"/>
    </source>
</evidence>
<evidence type="ECO:0000313" key="11">
    <source>
        <dbReference type="EMBL" id="KOO21953.1"/>
    </source>
</evidence>
<dbReference type="Proteomes" id="UP000037460">
    <property type="component" value="Unassembled WGS sequence"/>
</dbReference>
<dbReference type="InterPro" id="IPR041625">
    <property type="entry name" value="Beta-mannosidase_Ig"/>
</dbReference>
<dbReference type="GO" id="GO:0004567">
    <property type="term" value="F:beta-mannosidase activity"/>
    <property type="evidence" value="ECO:0007669"/>
    <property type="project" value="UniProtKB-EC"/>
</dbReference>
<evidence type="ECO:0000259" key="10">
    <source>
        <dbReference type="Pfam" id="PF22666"/>
    </source>
</evidence>
<dbReference type="SUPFAM" id="SSF49303">
    <property type="entry name" value="beta-Galactosidase/glucuronidase domain"/>
    <property type="match status" value="1"/>
</dbReference>
<gene>
    <name evidence="11" type="ORF">Ctob_000714</name>
</gene>
<dbReference type="Gene3D" id="2.60.120.260">
    <property type="entry name" value="Galactose-binding domain-like"/>
    <property type="match status" value="1"/>
</dbReference>
<name>A0A0M0J6X0_9EUKA</name>
<comment type="catalytic activity">
    <reaction evidence="1">
        <text>Hydrolysis of terminal, non-reducing beta-D-mannose residues in beta-D-mannosides.</text>
        <dbReference type="EC" id="3.2.1.25"/>
    </reaction>
</comment>
<dbReference type="Pfam" id="PF17786">
    <property type="entry name" value="Mannosidase_ig"/>
    <property type="match status" value="1"/>
</dbReference>
<feature type="domain" description="Beta-mannosidase Ig-fold" evidence="8">
    <location>
        <begin position="1002"/>
        <end position="1066"/>
    </location>
</feature>
<evidence type="ECO:0000259" key="8">
    <source>
        <dbReference type="Pfam" id="PF17753"/>
    </source>
</evidence>
<dbReference type="AlphaFoldDB" id="A0A0M0J6X0"/>
<evidence type="ECO:0000256" key="3">
    <source>
        <dbReference type="ARBA" id="ARBA00012754"/>
    </source>
</evidence>
<keyword evidence="12" id="KW-1185">Reference proteome</keyword>
<dbReference type="Gene3D" id="3.20.20.80">
    <property type="entry name" value="Glycosidases"/>
    <property type="match status" value="1"/>
</dbReference>
<dbReference type="EMBL" id="JWZX01003321">
    <property type="protein sequence ID" value="KOO21953.1"/>
    <property type="molecule type" value="Genomic_DNA"/>
</dbReference>
<dbReference type="SUPFAM" id="SSF49785">
    <property type="entry name" value="Galactose-binding domain-like"/>
    <property type="match status" value="1"/>
</dbReference>
<dbReference type="InterPro" id="IPR017853">
    <property type="entry name" value="GH"/>
</dbReference>
<accession>A0A0M0J6X0</accession>
<dbReference type="InterPro" id="IPR036156">
    <property type="entry name" value="Beta-gal/glucu_dom_sf"/>
</dbReference>
<dbReference type="Gene3D" id="2.60.40.10">
    <property type="entry name" value="Immunoglobulins"/>
    <property type="match status" value="2"/>
</dbReference>
<dbReference type="OrthoDB" id="2866996at2759"/>
<evidence type="ECO:0000256" key="4">
    <source>
        <dbReference type="ARBA" id="ARBA00022801"/>
    </source>
</evidence>
<dbReference type="InterPro" id="IPR054593">
    <property type="entry name" value="Beta-mannosidase-like_N2"/>
</dbReference>
<dbReference type="EC" id="3.2.1.25" evidence="3"/>